<dbReference type="Proteomes" id="UP000807769">
    <property type="component" value="Unassembled WGS sequence"/>
</dbReference>
<gene>
    <name evidence="1" type="ORF">BJ212DRAFT_1229919</name>
</gene>
<accession>A0A9P7DU63</accession>
<protein>
    <submittedName>
        <fullName evidence="1">Uncharacterized protein</fullName>
    </submittedName>
</protein>
<dbReference type="GeneID" id="64623501"/>
<evidence type="ECO:0000313" key="1">
    <source>
        <dbReference type="EMBL" id="KAG1803117.1"/>
    </source>
</evidence>
<dbReference type="EMBL" id="JABBWG010000071">
    <property type="protein sequence ID" value="KAG1803117.1"/>
    <property type="molecule type" value="Genomic_DNA"/>
</dbReference>
<feature type="non-terminal residue" evidence="1">
    <location>
        <position position="70"/>
    </location>
</feature>
<feature type="non-terminal residue" evidence="1">
    <location>
        <position position="1"/>
    </location>
</feature>
<sequence length="70" mass="7722">DCGEGEGLIQCLSCSGTHAWCPSCVLKAHQHNPFHNLQLWNGRFYETTTLQAQGYIMYLGHGGEPCPNLS</sequence>
<proteinExistence type="predicted"/>
<keyword evidence="2" id="KW-1185">Reference proteome</keyword>
<dbReference type="RefSeq" id="XP_041186434.1">
    <property type="nucleotide sequence ID" value="XM_041329484.1"/>
</dbReference>
<organism evidence="1 2">
    <name type="scientific">Suillus subaureus</name>
    <dbReference type="NCBI Taxonomy" id="48587"/>
    <lineage>
        <taxon>Eukaryota</taxon>
        <taxon>Fungi</taxon>
        <taxon>Dikarya</taxon>
        <taxon>Basidiomycota</taxon>
        <taxon>Agaricomycotina</taxon>
        <taxon>Agaricomycetes</taxon>
        <taxon>Agaricomycetidae</taxon>
        <taxon>Boletales</taxon>
        <taxon>Suillineae</taxon>
        <taxon>Suillaceae</taxon>
        <taxon>Suillus</taxon>
    </lineage>
</organism>
<dbReference type="OrthoDB" id="3004525at2759"/>
<dbReference type="AlphaFoldDB" id="A0A9P7DU63"/>
<evidence type="ECO:0000313" key="2">
    <source>
        <dbReference type="Proteomes" id="UP000807769"/>
    </source>
</evidence>
<name>A0A9P7DU63_9AGAM</name>
<reference evidence="1" key="1">
    <citation type="journal article" date="2020" name="New Phytol.">
        <title>Comparative genomics reveals dynamic genome evolution in host specialist ectomycorrhizal fungi.</title>
        <authorList>
            <person name="Lofgren L.A."/>
            <person name="Nguyen N.H."/>
            <person name="Vilgalys R."/>
            <person name="Ruytinx J."/>
            <person name="Liao H.L."/>
            <person name="Branco S."/>
            <person name="Kuo A."/>
            <person name="LaButti K."/>
            <person name="Lipzen A."/>
            <person name="Andreopoulos W."/>
            <person name="Pangilinan J."/>
            <person name="Riley R."/>
            <person name="Hundley H."/>
            <person name="Na H."/>
            <person name="Barry K."/>
            <person name="Grigoriev I.V."/>
            <person name="Stajich J.E."/>
            <person name="Kennedy P.G."/>
        </authorList>
    </citation>
    <scope>NUCLEOTIDE SEQUENCE</scope>
    <source>
        <strain evidence="1">MN1</strain>
    </source>
</reference>
<comment type="caution">
    <text evidence="1">The sequence shown here is derived from an EMBL/GenBank/DDBJ whole genome shotgun (WGS) entry which is preliminary data.</text>
</comment>